<dbReference type="Proteomes" id="UP001595699">
    <property type="component" value="Unassembled WGS sequence"/>
</dbReference>
<keyword evidence="7" id="KW-1185">Reference proteome</keyword>
<name>A0ABV7YIL5_9ACTN</name>
<evidence type="ECO:0000313" key="6">
    <source>
        <dbReference type="EMBL" id="MFC3764451.1"/>
    </source>
</evidence>
<dbReference type="EMBL" id="JBHRZH010000026">
    <property type="protein sequence ID" value="MFC3764451.1"/>
    <property type="molecule type" value="Genomic_DNA"/>
</dbReference>
<dbReference type="EC" id="4.2.1.96" evidence="3"/>
<dbReference type="PANTHER" id="PTHR12599:SF0">
    <property type="entry name" value="PTERIN-4-ALPHA-CARBINOLAMINE DEHYDRATASE"/>
    <property type="match status" value="1"/>
</dbReference>
<organism evidence="6 7">
    <name type="scientific">Tenggerimyces flavus</name>
    <dbReference type="NCBI Taxonomy" id="1708749"/>
    <lineage>
        <taxon>Bacteria</taxon>
        <taxon>Bacillati</taxon>
        <taxon>Actinomycetota</taxon>
        <taxon>Actinomycetes</taxon>
        <taxon>Propionibacteriales</taxon>
        <taxon>Nocardioidaceae</taxon>
        <taxon>Tenggerimyces</taxon>
    </lineage>
</organism>
<dbReference type="InterPro" id="IPR001533">
    <property type="entry name" value="Pterin_deHydtase"/>
</dbReference>
<dbReference type="SUPFAM" id="SSF55248">
    <property type="entry name" value="PCD-like"/>
    <property type="match status" value="1"/>
</dbReference>
<dbReference type="RefSeq" id="WP_205122404.1">
    <property type="nucleotide sequence ID" value="NZ_JAFBCM010000001.1"/>
</dbReference>
<gene>
    <name evidence="6" type="ORF">ACFOUW_26685</name>
</gene>
<accession>A0ABV7YIL5</accession>
<dbReference type="GO" id="GO:0008124">
    <property type="term" value="F:4-alpha-hydroxytetrahydrobiopterin dehydratase activity"/>
    <property type="evidence" value="ECO:0007669"/>
    <property type="project" value="UniProtKB-EC"/>
</dbReference>
<evidence type="ECO:0000256" key="1">
    <source>
        <dbReference type="ARBA" id="ARBA00001554"/>
    </source>
</evidence>
<comment type="catalytic activity">
    <reaction evidence="1">
        <text>(4aS,6R)-4a-hydroxy-L-erythro-5,6,7,8-tetrahydrobiopterin = (6R)-L-erythro-6,7-dihydrobiopterin + H2O</text>
        <dbReference type="Rhea" id="RHEA:11920"/>
        <dbReference type="ChEBI" id="CHEBI:15377"/>
        <dbReference type="ChEBI" id="CHEBI:15642"/>
        <dbReference type="ChEBI" id="CHEBI:43120"/>
        <dbReference type="EC" id="4.2.1.96"/>
    </reaction>
</comment>
<dbReference type="NCBIfam" id="NF002017">
    <property type="entry name" value="PRK00823.1-2"/>
    <property type="match status" value="1"/>
</dbReference>
<proteinExistence type="inferred from homology"/>
<dbReference type="PANTHER" id="PTHR12599">
    <property type="entry name" value="PTERIN-4-ALPHA-CARBINOLAMINE DEHYDRATASE"/>
    <property type="match status" value="1"/>
</dbReference>
<evidence type="ECO:0000256" key="5">
    <source>
        <dbReference type="ARBA" id="ARBA00023239"/>
    </source>
</evidence>
<keyword evidence="5 6" id="KW-0456">Lyase</keyword>
<reference evidence="7" key="1">
    <citation type="journal article" date="2019" name="Int. J. Syst. Evol. Microbiol.">
        <title>The Global Catalogue of Microorganisms (GCM) 10K type strain sequencing project: providing services to taxonomists for standard genome sequencing and annotation.</title>
        <authorList>
            <consortium name="The Broad Institute Genomics Platform"/>
            <consortium name="The Broad Institute Genome Sequencing Center for Infectious Disease"/>
            <person name="Wu L."/>
            <person name="Ma J."/>
        </authorList>
    </citation>
    <scope>NUCLEOTIDE SEQUENCE [LARGE SCALE GENOMIC DNA]</scope>
    <source>
        <strain evidence="7">CGMCC 4.7241</strain>
    </source>
</reference>
<dbReference type="InterPro" id="IPR036428">
    <property type="entry name" value="PCD_sf"/>
</dbReference>
<evidence type="ECO:0000256" key="2">
    <source>
        <dbReference type="ARBA" id="ARBA00006472"/>
    </source>
</evidence>
<evidence type="ECO:0000256" key="4">
    <source>
        <dbReference type="ARBA" id="ARBA00021735"/>
    </source>
</evidence>
<dbReference type="Pfam" id="PF01329">
    <property type="entry name" value="Pterin_4a"/>
    <property type="match status" value="1"/>
</dbReference>
<evidence type="ECO:0000313" key="7">
    <source>
        <dbReference type="Proteomes" id="UP001595699"/>
    </source>
</evidence>
<evidence type="ECO:0000256" key="3">
    <source>
        <dbReference type="ARBA" id="ARBA00013252"/>
    </source>
</evidence>
<dbReference type="Gene3D" id="3.30.1360.20">
    <property type="entry name" value="Transcriptional coactivator/pterin dehydratase"/>
    <property type="match status" value="1"/>
</dbReference>
<dbReference type="CDD" id="cd00488">
    <property type="entry name" value="PCD_DCoH"/>
    <property type="match status" value="1"/>
</dbReference>
<protein>
    <recommendedName>
        <fullName evidence="4">Putative pterin-4-alpha-carbinolamine dehydratase</fullName>
        <ecNumber evidence="3">4.2.1.96</ecNumber>
    </recommendedName>
</protein>
<comment type="similarity">
    <text evidence="2">Belongs to the pterin-4-alpha-carbinolamine dehydratase family.</text>
</comment>
<comment type="caution">
    <text evidence="6">The sequence shown here is derived from an EMBL/GenBank/DDBJ whole genome shotgun (WGS) entry which is preliminary data.</text>
</comment>
<sequence length="98" mass="11039">MTEPQLLSDDQITETLRDLPGWEARPGALFREVKAPTFMAGIRLVDEVAELAEQLNHHPDIGIRWRTVSFSLSTHVRGGVTQYDVDLARRITAVVDQL</sequence>